<comment type="caution">
    <text evidence="2">The sequence shown here is derived from an EMBL/GenBank/DDBJ whole genome shotgun (WGS) entry which is preliminary data.</text>
</comment>
<dbReference type="PANTHER" id="PTHR11362">
    <property type="entry name" value="PHOSPHATIDYLETHANOLAMINE-BINDING PROTEIN"/>
    <property type="match status" value="1"/>
</dbReference>
<dbReference type="InterPro" id="IPR035810">
    <property type="entry name" value="PEBP_euk"/>
</dbReference>
<dbReference type="Pfam" id="PF01161">
    <property type="entry name" value="PBP"/>
    <property type="match status" value="1"/>
</dbReference>
<feature type="chain" id="PRO_5047402914" description="PEBP-like protein" evidence="1">
    <location>
        <begin position="18"/>
        <end position="204"/>
    </location>
</feature>
<dbReference type="EMBL" id="JAXOVC010000004">
    <property type="protein sequence ID" value="KAK4502528.1"/>
    <property type="molecule type" value="Genomic_DNA"/>
</dbReference>
<evidence type="ECO:0000313" key="2">
    <source>
        <dbReference type="EMBL" id="KAK4502528.1"/>
    </source>
</evidence>
<keyword evidence="1" id="KW-0732">Signal</keyword>
<dbReference type="CDD" id="cd00866">
    <property type="entry name" value="PEBP_euk"/>
    <property type="match status" value="1"/>
</dbReference>
<dbReference type="SUPFAM" id="SSF49777">
    <property type="entry name" value="PEBP-like"/>
    <property type="match status" value="1"/>
</dbReference>
<dbReference type="InterPro" id="IPR008914">
    <property type="entry name" value="PEBP"/>
</dbReference>
<reference evidence="2 3" key="1">
    <citation type="journal article" date="2023" name="G3 (Bethesda)">
        <title>A chromosome-level genome assembly of Zasmidium syzygii isolated from banana leaves.</title>
        <authorList>
            <person name="van Westerhoven A.C."/>
            <person name="Mehrabi R."/>
            <person name="Talebi R."/>
            <person name="Steentjes M.B.F."/>
            <person name="Corcolon B."/>
            <person name="Chong P.A."/>
            <person name="Kema G.H.J."/>
            <person name="Seidl M.F."/>
        </authorList>
    </citation>
    <scope>NUCLEOTIDE SEQUENCE [LARGE SCALE GENOMIC DNA]</scope>
    <source>
        <strain evidence="2 3">P124</strain>
    </source>
</reference>
<evidence type="ECO:0000256" key="1">
    <source>
        <dbReference type="SAM" id="SignalP"/>
    </source>
</evidence>
<gene>
    <name evidence="2" type="ORF">PRZ48_005953</name>
</gene>
<dbReference type="Proteomes" id="UP001305779">
    <property type="component" value="Unassembled WGS sequence"/>
</dbReference>
<accession>A0ABR0EN29</accession>
<dbReference type="Gene3D" id="3.90.280.10">
    <property type="entry name" value="PEBP-like"/>
    <property type="match status" value="1"/>
</dbReference>
<organism evidence="2 3">
    <name type="scientific">Zasmidium cellare</name>
    <name type="common">Wine cellar mold</name>
    <name type="synonym">Racodium cellare</name>
    <dbReference type="NCBI Taxonomy" id="395010"/>
    <lineage>
        <taxon>Eukaryota</taxon>
        <taxon>Fungi</taxon>
        <taxon>Dikarya</taxon>
        <taxon>Ascomycota</taxon>
        <taxon>Pezizomycotina</taxon>
        <taxon>Dothideomycetes</taxon>
        <taxon>Dothideomycetidae</taxon>
        <taxon>Mycosphaerellales</taxon>
        <taxon>Mycosphaerellaceae</taxon>
        <taxon>Zasmidium</taxon>
    </lineage>
</organism>
<dbReference type="InterPro" id="IPR036610">
    <property type="entry name" value="PEBP-like_sf"/>
</dbReference>
<evidence type="ECO:0008006" key="4">
    <source>
        <dbReference type="Google" id="ProtNLM"/>
    </source>
</evidence>
<evidence type="ECO:0000313" key="3">
    <source>
        <dbReference type="Proteomes" id="UP001305779"/>
    </source>
</evidence>
<dbReference type="PANTHER" id="PTHR11362:SF82">
    <property type="entry name" value="PHOSPHATIDYLETHANOLAMINE-BINDING PROTEIN 4"/>
    <property type="match status" value="1"/>
</dbReference>
<proteinExistence type="predicted"/>
<keyword evidence="3" id="KW-1185">Reference proteome</keyword>
<name>A0ABR0EN29_ZASCE</name>
<feature type="signal peptide" evidence="1">
    <location>
        <begin position="1"/>
        <end position="17"/>
    </location>
</feature>
<sequence>MYINLIQLVAFAALASCQTPPDYSPTTRRPLTVKYDDLTIVPDALVSQNATTQQPAISLPHHLRCKEVYMLLMLDLSLPTGNLPSNLTYAHTVHGIGANRTTYLHWFQGNLTHSPTSNLLVPLPDTETIAPYVPPSPNPGDIAHIYAFYLFRQPKDFALSSVNAGRVLFPAETYDRIGFSVQDVAKEKGVELVAGNYFRMQTPA</sequence>
<protein>
    <recommendedName>
        <fullName evidence="4">PEBP-like protein</fullName>
    </recommendedName>
</protein>